<dbReference type="Proteomes" id="UP000310687">
    <property type="component" value="Unassembled WGS sequence"/>
</dbReference>
<reference evidence="3 4" key="1">
    <citation type="submission" date="2018-10" db="EMBL/GenBank/DDBJ databases">
        <title>Fifty Aureobasidium pullulans genomes reveal a recombining polyextremotolerant generalist.</title>
        <authorList>
            <person name="Gostincar C."/>
            <person name="Turk M."/>
            <person name="Zajc J."/>
            <person name="Gunde-Cimerman N."/>
        </authorList>
    </citation>
    <scope>NUCLEOTIDE SEQUENCE [LARGE SCALE GENOMIC DNA]</scope>
    <source>
        <strain evidence="2 3">EXF-10081</strain>
        <strain evidence="1 4">EXF-11013</strain>
    </source>
</reference>
<organism evidence="1 4">
    <name type="scientific">Aureobasidium pullulans</name>
    <name type="common">Black yeast</name>
    <name type="synonym">Pullularia pullulans</name>
    <dbReference type="NCBI Taxonomy" id="5580"/>
    <lineage>
        <taxon>Eukaryota</taxon>
        <taxon>Fungi</taxon>
        <taxon>Dikarya</taxon>
        <taxon>Ascomycota</taxon>
        <taxon>Pezizomycotina</taxon>
        <taxon>Dothideomycetes</taxon>
        <taxon>Dothideomycetidae</taxon>
        <taxon>Dothideales</taxon>
        <taxon>Saccotheciaceae</taxon>
        <taxon>Aureobasidium</taxon>
    </lineage>
</organism>
<dbReference type="Proteomes" id="UP000310374">
    <property type="component" value="Unassembled WGS sequence"/>
</dbReference>
<evidence type="ECO:0000313" key="1">
    <source>
        <dbReference type="EMBL" id="THW51391.1"/>
    </source>
</evidence>
<dbReference type="InterPro" id="IPR038883">
    <property type="entry name" value="AN11006-like"/>
</dbReference>
<dbReference type="EMBL" id="QZAL01000006">
    <property type="protein sequence ID" value="THW51391.1"/>
    <property type="molecule type" value="Genomic_DNA"/>
</dbReference>
<sequence length="360" mass="41137">MALRPTAGPEYFIILYFHIDNPSPIPIALRSPKSKASSPYQLQNPFRIPRRTGFINLNLLRSTGFWLSAFITRPWSMAYGTRSRAAAKCSPDTTDQHQCGEMKRVFDTDSNSYDSLSPKHCFRFLDLPLELRIEVYKYAFTDHSDDLPSTILFTTKPTPLKSTSLLATFLSSQERPNLSLLLTCLQIQQEASAVLYGQNCLLLQTPIHLNNFLLRIGENRRFIRKIRFNIASRLPCEMLEVERNAQLLSEARLKRYSVEIGYQGSSFLKTAEEIFASLTPMLKVLHTQSRAGDDALDVVEILQRDLCPRFVSTDPKKWSTCPKIFDGPCERCLTKEIAYHQLMKAIKEKWTGLKATLEES</sequence>
<evidence type="ECO:0000313" key="4">
    <source>
        <dbReference type="Proteomes" id="UP000310687"/>
    </source>
</evidence>
<dbReference type="PANTHER" id="PTHR42085:SF2">
    <property type="entry name" value="F-BOX DOMAIN-CONTAINING PROTEIN"/>
    <property type="match status" value="1"/>
</dbReference>
<proteinExistence type="predicted"/>
<comment type="caution">
    <text evidence="1">The sequence shown here is derived from an EMBL/GenBank/DDBJ whole genome shotgun (WGS) entry which is preliminary data.</text>
</comment>
<accession>A0A4S9FFE5</accession>
<gene>
    <name evidence="2" type="ORF">D6D12_01958</name>
    <name evidence="1" type="ORF">D6D22_00837</name>
</gene>
<evidence type="ECO:0000313" key="3">
    <source>
        <dbReference type="Proteomes" id="UP000310374"/>
    </source>
</evidence>
<name>A0A4S9FFE5_AURPU</name>
<protein>
    <recommendedName>
        <fullName evidence="5">F-box domain-containing protein</fullName>
    </recommendedName>
</protein>
<evidence type="ECO:0000313" key="2">
    <source>
        <dbReference type="EMBL" id="THX32798.1"/>
    </source>
</evidence>
<dbReference type="AlphaFoldDB" id="A0A4S9FFE5"/>
<dbReference type="EMBL" id="QZAT01000013">
    <property type="protein sequence ID" value="THX32798.1"/>
    <property type="molecule type" value="Genomic_DNA"/>
</dbReference>
<evidence type="ECO:0008006" key="5">
    <source>
        <dbReference type="Google" id="ProtNLM"/>
    </source>
</evidence>
<dbReference type="PANTHER" id="PTHR42085">
    <property type="entry name" value="F-BOX DOMAIN-CONTAINING PROTEIN"/>
    <property type="match status" value="1"/>
</dbReference>